<accession>A0ABR2MAI4</accession>
<keyword evidence="4" id="KW-1185">Reference proteome</keyword>
<dbReference type="PANTHER" id="PTHR10353">
    <property type="entry name" value="GLYCOSYL HYDROLASE"/>
    <property type="match status" value="1"/>
</dbReference>
<reference evidence="3 4" key="1">
    <citation type="journal article" date="2022" name="Nat. Plants">
        <title>Genomes of leafy and leafless Platanthera orchids illuminate the evolution of mycoheterotrophy.</title>
        <authorList>
            <person name="Li M.H."/>
            <person name="Liu K.W."/>
            <person name="Li Z."/>
            <person name="Lu H.C."/>
            <person name="Ye Q.L."/>
            <person name="Zhang D."/>
            <person name="Wang J.Y."/>
            <person name="Li Y.F."/>
            <person name="Zhong Z.M."/>
            <person name="Liu X."/>
            <person name="Yu X."/>
            <person name="Liu D.K."/>
            <person name="Tu X.D."/>
            <person name="Liu B."/>
            <person name="Hao Y."/>
            <person name="Liao X.Y."/>
            <person name="Jiang Y.T."/>
            <person name="Sun W.H."/>
            <person name="Chen J."/>
            <person name="Chen Y.Q."/>
            <person name="Ai Y."/>
            <person name="Zhai J.W."/>
            <person name="Wu S.S."/>
            <person name="Zhou Z."/>
            <person name="Hsiao Y.Y."/>
            <person name="Wu W.L."/>
            <person name="Chen Y.Y."/>
            <person name="Lin Y.F."/>
            <person name="Hsu J.L."/>
            <person name="Li C.Y."/>
            <person name="Wang Z.W."/>
            <person name="Zhao X."/>
            <person name="Zhong W.Y."/>
            <person name="Ma X.K."/>
            <person name="Ma L."/>
            <person name="Huang J."/>
            <person name="Chen G.Z."/>
            <person name="Huang M.Z."/>
            <person name="Huang L."/>
            <person name="Peng D.H."/>
            <person name="Luo Y.B."/>
            <person name="Zou S.Q."/>
            <person name="Chen S.P."/>
            <person name="Lan S."/>
            <person name="Tsai W.C."/>
            <person name="Van de Peer Y."/>
            <person name="Liu Z.J."/>
        </authorList>
    </citation>
    <scope>NUCLEOTIDE SEQUENCE [LARGE SCALE GENOMIC DNA]</scope>
    <source>
        <strain evidence="3">Lor288</strain>
    </source>
</reference>
<dbReference type="PRINTS" id="PR00131">
    <property type="entry name" value="GLHYDRLASE1"/>
</dbReference>
<proteinExistence type="inferred from homology"/>
<dbReference type="SUPFAM" id="SSF51445">
    <property type="entry name" value="(Trans)glycosidases"/>
    <property type="match status" value="1"/>
</dbReference>
<evidence type="ECO:0000256" key="2">
    <source>
        <dbReference type="RuleBase" id="RU003690"/>
    </source>
</evidence>
<dbReference type="InterPro" id="IPR001360">
    <property type="entry name" value="Glyco_hydro_1"/>
</dbReference>
<dbReference type="Proteomes" id="UP001412067">
    <property type="component" value="Unassembled WGS sequence"/>
</dbReference>
<comment type="similarity">
    <text evidence="1 2">Belongs to the glycosyl hydrolase 1 family.</text>
</comment>
<protein>
    <submittedName>
        <fullName evidence="3">Beta-glucosidase 23</fullName>
    </submittedName>
</protein>
<name>A0ABR2MAI4_9ASPA</name>
<dbReference type="PANTHER" id="PTHR10353:SF29">
    <property type="entry name" value="BETA-GLUCOSIDASE 11"/>
    <property type="match status" value="1"/>
</dbReference>
<gene>
    <name evidence="3" type="primary">BGLU23</name>
    <name evidence="3" type="ORF">KSP40_PGU008008</name>
</gene>
<comment type="caution">
    <text evidence="3">The sequence shown here is derived from an EMBL/GenBank/DDBJ whole genome shotgun (WGS) entry which is preliminary data.</text>
</comment>
<sequence length="276" mass="31620">MTDAGIEAYRFSISWSRILPNGRGAVNPKGLIYYKNVINEIVKRGIRLHVNLHHLDLPQILQDEYGGWLSPNIVDDFKEYADICFKEFGDQVSHWTTIVEPNVYAVGGYDSGIFAPARCSYPFGRTNCTAGNSTTEPYIAVHNMLLAHAKVVNLYRTKYQNNQNGQIGMNFYSFWVYPTSNSSDDIEAAQRVFDFQFGWSGVNVKGYFAWSFIDIFEYLNGYKSSCGLYHVDFADELRLRTPKLSARWYSNFLKSDSKAVGIIERSDLQHMFRLSQ</sequence>
<evidence type="ECO:0000256" key="1">
    <source>
        <dbReference type="ARBA" id="ARBA00010838"/>
    </source>
</evidence>
<organism evidence="3 4">
    <name type="scientific">Platanthera guangdongensis</name>
    <dbReference type="NCBI Taxonomy" id="2320717"/>
    <lineage>
        <taxon>Eukaryota</taxon>
        <taxon>Viridiplantae</taxon>
        <taxon>Streptophyta</taxon>
        <taxon>Embryophyta</taxon>
        <taxon>Tracheophyta</taxon>
        <taxon>Spermatophyta</taxon>
        <taxon>Magnoliopsida</taxon>
        <taxon>Liliopsida</taxon>
        <taxon>Asparagales</taxon>
        <taxon>Orchidaceae</taxon>
        <taxon>Orchidoideae</taxon>
        <taxon>Orchideae</taxon>
        <taxon>Orchidinae</taxon>
        <taxon>Platanthera</taxon>
    </lineage>
</organism>
<dbReference type="EMBL" id="JBBWWR010000010">
    <property type="protein sequence ID" value="KAK8961093.1"/>
    <property type="molecule type" value="Genomic_DNA"/>
</dbReference>
<evidence type="ECO:0000313" key="3">
    <source>
        <dbReference type="EMBL" id="KAK8961093.1"/>
    </source>
</evidence>
<evidence type="ECO:0000313" key="4">
    <source>
        <dbReference type="Proteomes" id="UP001412067"/>
    </source>
</evidence>
<dbReference type="InterPro" id="IPR017853">
    <property type="entry name" value="GH"/>
</dbReference>
<dbReference type="Gene3D" id="3.20.20.80">
    <property type="entry name" value="Glycosidases"/>
    <property type="match status" value="2"/>
</dbReference>
<dbReference type="Pfam" id="PF00232">
    <property type="entry name" value="Glyco_hydro_1"/>
    <property type="match status" value="2"/>
</dbReference>